<dbReference type="InterPro" id="IPR014013">
    <property type="entry name" value="Helic_SF1/SF2_ATP-bd_DinG/Rad3"/>
</dbReference>
<keyword evidence="7" id="KW-1185">Reference proteome</keyword>
<dbReference type="GO" id="GO:0016818">
    <property type="term" value="F:hydrolase activity, acting on acid anhydrides, in phosphorus-containing anhydrides"/>
    <property type="evidence" value="ECO:0007669"/>
    <property type="project" value="InterPro"/>
</dbReference>
<dbReference type="Proteomes" id="UP000014680">
    <property type="component" value="Unassembled WGS sequence"/>
</dbReference>
<evidence type="ECO:0000313" key="6">
    <source>
        <dbReference type="EMBL" id="ELP94839.1"/>
    </source>
</evidence>
<dbReference type="SMART" id="SM00488">
    <property type="entry name" value="DEXDc2"/>
    <property type="match status" value="1"/>
</dbReference>
<dbReference type="InterPro" id="IPR045028">
    <property type="entry name" value="DinG/Rad3-like"/>
</dbReference>
<dbReference type="GO" id="GO:1990918">
    <property type="term" value="P:double-strand break repair involved in meiotic recombination"/>
    <property type="evidence" value="ECO:0007669"/>
    <property type="project" value="TreeGrafter"/>
</dbReference>
<feature type="compositionally biased region" description="Polar residues" evidence="4">
    <location>
        <begin position="1"/>
        <end position="16"/>
    </location>
</feature>
<evidence type="ECO:0000259" key="5">
    <source>
        <dbReference type="PROSITE" id="PS51193"/>
    </source>
</evidence>
<keyword evidence="2" id="KW-0378">Hydrolase</keyword>
<name>A0A0A1UGE9_ENTIV</name>
<dbReference type="GO" id="GO:0006289">
    <property type="term" value="P:nucleotide-excision repair"/>
    <property type="evidence" value="ECO:0007669"/>
    <property type="project" value="TreeGrafter"/>
</dbReference>
<dbReference type="Pfam" id="PF06733">
    <property type="entry name" value="DEAD_2"/>
    <property type="match status" value="1"/>
</dbReference>
<accession>A0A0A1UGE9</accession>
<dbReference type="PANTHER" id="PTHR11472">
    <property type="entry name" value="DNA REPAIR DEAD HELICASE RAD3/XP-D SUBFAMILY MEMBER"/>
    <property type="match status" value="1"/>
</dbReference>
<evidence type="ECO:0000256" key="3">
    <source>
        <dbReference type="ARBA" id="ARBA00022840"/>
    </source>
</evidence>
<dbReference type="OrthoDB" id="19182at2759"/>
<dbReference type="GO" id="GO:0005634">
    <property type="term" value="C:nucleus"/>
    <property type="evidence" value="ECO:0007669"/>
    <property type="project" value="TreeGrafter"/>
</dbReference>
<dbReference type="AlphaFoldDB" id="A0A0A1UGE9"/>
<protein>
    <submittedName>
        <fullName evidence="6">DEAD_2 protein</fullName>
    </submittedName>
</protein>
<dbReference type="InterPro" id="IPR027417">
    <property type="entry name" value="P-loop_NTPase"/>
</dbReference>
<gene>
    <name evidence="6" type="ORF">EIN_247730</name>
</gene>
<dbReference type="SMART" id="SM00487">
    <property type="entry name" value="DEXDc"/>
    <property type="match status" value="1"/>
</dbReference>
<dbReference type="GeneID" id="14894090"/>
<dbReference type="PROSITE" id="PS51193">
    <property type="entry name" value="HELICASE_ATP_BIND_2"/>
    <property type="match status" value="1"/>
</dbReference>
<evidence type="ECO:0000256" key="1">
    <source>
        <dbReference type="ARBA" id="ARBA00022741"/>
    </source>
</evidence>
<dbReference type="VEuPathDB" id="AmoebaDB:EIN_247730"/>
<organism evidence="6 7">
    <name type="scientific">Entamoeba invadens IP1</name>
    <dbReference type="NCBI Taxonomy" id="370355"/>
    <lineage>
        <taxon>Eukaryota</taxon>
        <taxon>Amoebozoa</taxon>
        <taxon>Evosea</taxon>
        <taxon>Archamoebae</taxon>
        <taxon>Mastigamoebida</taxon>
        <taxon>Entamoebidae</taxon>
        <taxon>Entamoeba</taxon>
    </lineage>
</organism>
<evidence type="ECO:0000256" key="2">
    <source>
        <dbReference type="ARBA" id="ARBA00022801"/>
    </source>
</evidence>
<dbReference type="GO" id="GO:0003678">
    <property type="term" value="F:DNA helicase activity"/>
    <property type="evidence" value="ECO:0007669"/>
    <property type="project" value="InterPro"/>
</dbReference>
<dbReference type="GO" id="GO:0003677">
    <property type="term" value="F:DNA binding"/>
    <property type="evidence" value="ECO:0007669"/>
    <property type="project" value="InterPro"/>
</dbReference>
<feature type="region of interest" description="Disordered" evidence="4">
    <location>
        <begin position="1"/>
        <end position="33"/>
    </location>
</feature>
<feature type="non-terminal residue" evidence="6">
    <location>
        <position position="1"/>
    </location>
</feature>
<sequence>MSDETYLSMTEPSLNISEIKPESDTPHKSIDPSHSFVPQLPSCVARKGVDSTQHTQLPILEDLNKYFATQDQENKSEVSHLKHTETFDDLSTTFPYPPYPQQVQMLSAIQKAIADGKHLLLESPTGTGKTLVLLHAALSSDVHRIVYTSRTHNQLAQVVRECRKLKPTKGVILASRELYCVYDTIKDMDNNGYWCNMDPIAFRRITKKRSCPFRPHFDQFGLAPDTLAKFEKVYSITRGLLVEHTELVQICKENKVCPYHYSKWVVTKVRLVLCPYNFITNPSIRSTSSIFFMENENDECALVLDEAHNAEDSLMDAMSFDFGEDIMKRVVLNVQRQIGRREVFWDRMKEQAKEQQIVLEKSAVKNETNFLQLTHQVKEEKETHVSVKSDIFNTKSEDNMNDKHQENGVLIEVIPFKDEKCNVNVGQLPKEEKERTNAKFDFEKAKQDEKDRFNSVIDLFTHICEWAHSRKLVEKDEEKRYSLFDVEAFLPVITRVEYSKLLEGAAKIDEIMREVDDILLLPNIADYLDPYVLESISMAVFYVQAFRVENLREKFKVIVESRERTFNTAKGVLNNVKENFGEVDSDMELHFRVRCLSSSLGMSLMQSSVRSIIFASGTLSPMQAMVDEMKLEEHDYKNQCIVPGYTILSTSHV</sequence>
<dbReference type="InterPro" id="IPR014001">
    <property type="entry name" value="Helicase_ATP-bd"/>
</dbReference>
<keyword evidence="3" id="KW-0067">ATP-binding</keyword>
<feature type="non-terminal residue" evidence="6">
    <location>
        <position position="653"/>
    </location>
</feature>
<reference evidence="6 7" key="1">
    <citation type="submission" date="2012-10" db="EMBL/GenBank/DDBJ databases">
        <authorList>
            <person name="Zafar N."/>
            <person name="Inman J."/>
            <person name="Hall N."/>
            <person name="Lorenzi H."/>
            <person name="Caler E."/>
        </authorList>
    </citation>
    <scope>NUCLEOTIDE SEQUENCE [LARGE SCALE GENOMIC DNA]</scope>
    <source>
        <strain evidence="6 7">IP1</strain>
    </source>
</reference>
<dbReference type="PANTHER" id="PTHR11472:SF47">
    <property type="entry name" value="FANCONI ANEMIA GROUP J PROTEIN"/>
    <property type="match status" value="1"/>
</dbReference>
<dbReference type="KEGG" id="eiv:EIN_247730"/>
<dbReference type="EMBL" id="KB206169">
    <property type="protein sequence ID" value="ELP94839.1"/>
    <property type="molecule type" value="Genomic_DNA"/>
</dbReference>
<dbReference type="GO" id="GO:0005524">
    <property type="term" value="F:ATP binding"/>
    <property type="evidence" value="ECO:0007669"/>
    <property type="project" value="UniProtKB-KW"/>
</dbReference>
<proteinExistence type="predicted"/>
<dbReference type="RefSeq" id="XP_004261610.1">
    <property type="nucleotide sequence ID" value="XM_004261562.1"/>
</dbReference>
<feature type="domain" description="Helicase ATP-binding" evidence="5">
    <location>
        <begin position="88"/>
        <end position="354"/>
    </location>
</feature>
<keyword evidence="1" id="KW-0547">Nucleotide-binding</keyword>
<dbReference type="Gene3D" id="3.40.50.300">
    <property type="entry name" value="P-loop containing nucleotide triphosphate hydrolases"/>
    <property type="match status" value="1"/>
</dbReference>
<evidence type="ECO:0000256" key="4">
    <source>
        <dbReference type="SAM" id="MobiDB-lite"/>
    </source>
</evidence>
<feature type="compositionally biased region" description="Basic and acidic residues" evidence="4">
    <location>
        <begin position="19"/>
        <end position="31"/>
    </location>
</feature>
<evidence type="ECO:0000313" key="7">
    <source>
        <dbReference type="Proteomes" id="UP000014680"/>
    </source>
</evidence>
<dbReference type="InterPro" id="IPR010614">
    <property type="entry name" value="RAD3-like_helicase_DEAD"/>
</dbReference>
<dbReference type="InterPro" id="IPR006554">
    <property type="entry name" value="Helicase-like_DEXD_c2"/>
</dbReference>
<dbReference type="SUPFAM" id="SSF52540">
    <property type="entry name" value="P-loop containing nucleoside triphosphate hydrolases"/>
    <property type="match status" value="1"/>
</dbReference>